<evidence type="ECO:0000256" key="12">
    <source>
        <dbReference type="NCBIfam" id="TIGR01474"/>
    </source>
</evidence>
<feature type="transmembrane region" description="Helical" evidence="11">
    <location>
        <begin position="195"/>
        <end position="215"/>
    </location>
</feature>
<dbReference type="InterPro" id="IPR000537">
    <property type="entry name" value="UbiA_prenyltransferase"/>
</dbReference>
<dbReference type="InterPro" id="IPR044878">
    <property type="entry name" value="UbiA_sf"/>
</dbReference>
<comment type="cofactor">
    <cofactor evidence="1 11">
        <name>Mg(2+)</name>
        <dbReference type="ChEBI" id="CHEBI:18420"/>
    </cofactor>
</comment>
<dbReference type="RefSeq" id="WP_090070606.1">
    <property type="nucleotide sequence ID" value="NZ_FOVR01000003.1"/>
</dbReference>
<dbReference type="NCBIfam" id="TIGR01474">
    <property type="entry name" value="ubiA_proteo"/>
    <property type="match status" value="1"/>
</dbReference>
<comment type="pathway">
    <text evidence="11">Cofactor biosynthesis; ubiquinone biosynthesis.</text>
</comment>
<evidence type="ECO:0000256" key="10">
    <source>
        <dbReference type="ARBA" id="ARBA00023136"/>
    </source>
</evidence>
<dbReference type="Pfam" id="PF01040">
    <property type="entry name" value="UbiA"/>
    <property type="match status" value="1"/>
</dbReference>
<feature type="transmembrane region" description="Helical" evidence="11">
    <location>
        <begin position="145"/>
        <end position="163"/>
    </location>
</feature>
<dbReference type="PANTHER" id="PTHR11048:SF28">
    <property type="entry name" value="4-HYDROXYBENZOATE POLYPRENYLTRANSFERASE, MITOCHONDRIAL"/>
    <property type="match status" value="1"/>
</dbReference>
<dbReference type="GO" id="GO:0005886">
    <property type="term" value="C:plasma membrane"/>
    <property type="evidence" value="ECO:0007669"/>
    <property type="project" value="UniProtKB-SubCell"/>
</dbReference>
<dbReference type="Gene3D" id="1.10.357.140">
    <property type="entry name" value="UbiA prenyltransferase"/>
    <property type="match status" value="1"/>
</dbReference>
<dbReference type="EC" id="2.5.1.39" evidence="11 12"/>
<dbReference type="InterPro" id="IPR006370">
    <property type="entry name" value="HB_polyprenyltransferase-like"/>
</dbReference>
<dbReference type="GO" id="GO:0008412">
    <property type="term" value="F:4-hydroxybenzoate polyprenyltransferase activity"/>
    <property type="evidence" value="ECO:0007669"/>
    <property type="project" value="UniProtKB-UniRule"/>
</dbReference>
<feature type="transmembrane region" description="Helical" evidence="11">
    <location>
        <begin position="241"/>
        <end position="261"/>
    </location>
</feature>
<keyword evidence="14" id="KW-1185">Reference proteome</keyword>
<proteinExistence type="inferred from homology"/>
<keyword evidence="9 11" id="KW-1133">Transmembrane helix</keyword>
<keyword evidence="4 11" id="KW-1003">Cell membrane</keyword>
<name>A0A1I5EA87_9HYPH</name>
<evidence type="ECO:0000256" key="8">
    <source>
        <dbReference type="ARBA" id="ARBA00022692"/>
    </source>
</evidence>
<feature type="transmembrane region" description="Helical" evidence="11">
    <location>
        <begin position="73"/>
        <end position="98"/>
    </location>
</feature>
<comment type="similarity">
    <text evidence="3 11">Belongs to the UbiA prenyltransferase family.</text>
</comment>
<evidence type="ECO:0000313" key="13">
    <source>
        <dbReference type="EMBL" id="SFO08243.1"/>
    </source>
</evidence>
<keyword evidence="5 11" id="KW-0997">Cell inner membrane</keyword>
<dbReference type="CDD" id="cd13959">
    <property type="entry name" value="PT_UbiA_COQ2"/>
    <property type="match status" value="1"/>
</dbReference>
<keyword evidence="8 11" id="KW-0812">Transmembrane</keyword>
<organism evidence="13 14">
    <name type="scientific">Cohaesibacter marisflavi</name>
    <dbReference type="NCBI Taxonomy" id="655353"/>
    <lineage>
        <taxon>Bacteria</taxon>
        <taxon>Pseudomonadati</taxon>
        <taxon>Pseudomonadota</taxon>
        <taxon>Alphaproteobacteria</taxon>
        <taxon>Hyphomicrobiales</taxon>
        <taxon>Cohaesibacteraceae</taxon>
    </lineage>
</organism>
<gene>
    <name evidence="11" type="primary">ubiA</name>
    <name evidence="13" type="ORF">SAMN04488056_10393</name>
</gene>
<dbReference type="AlphaFoldDB" id="A0A1I5EA87"/>
<dbReference type="OrthoDB" id="9782418at2"/>
<dbReference type="STRING" id="655353.SAMN04488056_10393"/>
<evidence type="ECO:0000256" key="3">
    <source>
        <dbReference type="ARBA" id="ARBA00005985"/>
    </source>
</evidence>
<comment type="function">
    <text evidence="11">Catalyzes the prenylation of para-hydroxybenzoate (PHB) with an all-trans polyprenyl group. Mediates the second step in the final reaction sequence of ubiquinone-8 (UQ-8) biosynthesis, which is the condensation of the polyisoprenoid side chain with PHB, generating the first membrane-bound Q intermediate 3-octaprenyl-4-hydroxybenzoate.</text>
</comment>
<comment type="catalytic activity">
    <reaction evidence="11">
        <text>all-trans-octaprenyl diphosphate + 4-hydroxybenzoate = 4-hydroxy-3-(all-trans-octaprenyl)benzoate + diphosphate</text>
        <dbReference type="Rhea" id="RHEA:27782"/>
        <dbReference type="ChEBI" id="CHEBI:1617"/>
        <dbReference type="ChEBI" id="CHEBI:17879"/>
        <dbReference type="ChEBI" id="CHEBI:33019"/>
        <dbReference type="ChEBI" id="CHEBI:57711"/>
        <dbReference type="EC" id="2.5.1.39"/>
    </reaction>
</comment>
<keyword evidence="10 11" id="KW-0472">Membrane</keyword>
<dbReference type="FunFam" id="1.10.357.140:FF:000003">
    <property type="entry name" value="4-hydroxybenzoate polyprenyltransferase, mitochondrial"/>
    <property type="match status" value="1"/>
</dbReference>
<dbReference type="PANTHER" id="PTHR11048">
    <property type="entry name" value="PRENYLTRANSFERASES"/>
    <property type="match status" value="1"/>
</dbReference>
<dbReference type="GO" id="GO:0006744">
    <property type="term" value="P:ubiquinone biosynthetic process"/>
    <property type="evidence" value="ECO:0007669"/>
    <property type="project" value="UniProtKB-UniRule"/>
</dbReference>
<keyword evidence="7 11" id="KW-0831">Ubiquinone biosynthesis</keyword>
<evidence type="ECO:0000256" key="4">
    <source>
        <dbReference type="ARBA" id="ARBA00022475"/>
    </source>
</evidence>
<dbReference type="UniPathway" id="UPA00232"/>
<sequence>MKDQATLGEGRVADAVRGHWADTLLPAWFRPYARLSRLERPIGWWLLLWPCLWSLTLAVSTAQSGTLPPIEHILWYGFAFWLGAVAMRGAGCTYNDIVDQDIDEKVERTRSRPLPSHQVSRRFAGVWLAAQLLIGLFVLLQFNSYTIWLGFASLSVVAIYPFMKRITHWPQLVLGLAFSWGALVGWTSITGQLALAPVLMYLGAIVWTIGYDTIYAHQDKEDDVMIGVKSTALLFAENTRAWLSLFYAVMVVCMAACFAVSGVSWPAFVGLAVAGLHMGWQIWKLDIDNGGQCLALFRSNTQVGWIIFAGLLVSIWL</sequence>
<dbReference type="Gene3D" id="1.20.120.1780">
    <property type="entry name" value="UbiA prenyltransferase"/>
    <property type="match status" value="1"/>
</dbReference>
<dbReference type="EMBL" id="FOVR01000003">
    <property type="protein sequence ID" value="SFO08243.1"/>
    <property type="molecule type" value="Genomic_DNA"/>
</dbReference>
<feature type="transmembrane region" description="Helical" evidence="11">
    <location>
        <begin position="119"/>
        <end position="139"/>
    </location>
</feature>
<dbReference type="Proteomes" id="UP000199236">
    <property type="component" value="Unassembled WGS sequence"/>
</dbReference>
<keyword evidence="6 11" id="KW-0808">Transferase</keyword>
<reference evidence="13 14" key="1">
    <citation type="submission" date="2016-10" db="EMBL/GenBank/DDBJ databases">
        <authorList>
            <person name="de Groot N.N."/>
        </authorList>
    </citation>
    <scope>NUCLEOTIDE SEQUENCE [LARGE SCALE GENOMIC DNA]</scope>
    <source>
        <strain evidence="13 14">CGMCC 1.9157</strain>
    </source>
</reference>
<evidence type="ECO:0000256" key="6">
    <source>
        <dbReference type="ARBA" id="ARBA00022679"/>
    </source>
</evidence>
<evidence type="ECO:0000256" key="9">
    <source>
        <dbReference type="ARBA" id="ARBA00022989"/>
    </source>
</evidence>
<evidence type="ECO:0000256" key="2">
    <source>
        <dbReference type="ARBA" id="ARBA00004141"/>
    </source>
</evidence>
<feature type="transmembrane region" description="Helical" evidence="11">
    <location>
        <begin position="42"/>
        <end position="61"/>
    </location>
</feature>
<keyword evidence="11" id="KW-0460">Magnesium</keyword>
<dbReference type="FunFam" id="1.20.120.1780:FF:000001">
    <property type="entry name" value="4-hydroxybenzoate octaprenyltransferase"/>
    <property type="match status" value="1"/>
</dbReference>
<evidence type="ECO:0000256" key="5">
    <source>
        <dbReference type="ARBA" id="ARBA00022519"/>
    </source>
</evidence>
<accession>A0A1I5EA87</accession>
<evidence type="ECO:0000256" key="1">
    <source>
        <dbReference type="ARBA" id="ARBA00001946"/>
    </source>
</evidence>
<dbReference type="InterPro" id="IPR039653">
    <property type="entry name" value="Prenyltransferase"/>
</dbReference>
<feature type="transmembrane region" description="Helical" evidence="11">
    <location>
        <begin position="295"/>
        <end position="316"/>
    </location>
</feature>
<evidence type="ECO:0000256" key="11">
    <source>
        <dbReference type="HAMAP-Rule" id="MF_01635"/>
    </source>
</evidence>
<evidence type="ECO:0000313" key="14">
    <source>
        <dbReference type="Proteomes" id="UP000199236"/>
    </source>
</evidence>
<comment type="subcellular location">
    <subcellularLocation>
        <location evidence="11">Cell inner membrane</location>
        <topology evidence="11">Multi-pass membrane protein</topology>
    </subcellularLocation>
    <subcellularLocation>
        <location evidence="2">Membrane</location>
        <topology evidence="2">Multi-pass membrane protein</topology>
    </subcellularLocation>
</comment>
<protein>
    <recommendedName>
        <fullName evidence="11 12">4-hydroxybenzoate octaprenyltransferase</fullName>
        <ecNumber evidence="11 12">2.5.1.39</ecNumber>
    </recommendedName>
    <alternativeName>
        <fullName evidence="11">4-HB polyprenyltransferase</fullName>
    </alternativeName>
</protein>
<dbReference type="HAMAP" id="MF_01635">
    <property type="entry name" value="UbiA"/>
    <property type="match status" value="1"/>
</dbReference>
<evidence type="ECO:0000256" key="7">
    <source>
        <dbReference type="ARBA" id="ARBA00022688"/>
    </source>
</evidence>